<organism evidence="2 3">
    <name type="scientific">Marinobacter zhanjiangensis</name>
    <dbReference type="NCBI Taxonomy" id="578215"/>
    <lineage>
        <taxon>Bacteria</taxon>
        <taxon>Pseudomonadati</taxon>
        <taxon>Pseudomonadota</taxon>
        <taxon>Gammaproteobacteria</taxon>
        <taxon>Pseudomonadales</taxon>
        <taxon>Marinobacteraceae</taxon>
        <taxon>Marinobacter</taxon>
    </lineage>
</organism>
<gene>
    <name evidence="2" type="ORF">GCM10007071_00320</name>
</gene>
<dbReference type="InterPro" id="IPR000073">
    <property type="entry name" value="AB_hydrolase_1"/>
</dbReference>
<reference evidence="3" key="1">
    <citation type="journal article" date="2019" name="Int. J. Syst. Evol. Microbiol.">
        <title>The Global Catalogue of Microorganisms (GCM) 10K type strain sequencing project: providing services to taxonomists for standard genome sequencing and annotation.</title>
        <authorList>
            <consortium name="The Broad Institute Genomics Platform"/>
            <consortium name="The Broad Institute Genome Sequencing Center for Infectious Disease"/>
            <person name="Wu L."/>
            <person name="Ma J."/>
        </authorList>
    </citation>
    <scope>NUCLEOTIDE SEQUENCE [LARGE SCALE GENOMIC DNA]</scope>
    <source>
        <strain evidence="3">KCTC 22280</strain>
    </source>
</reference>
<dbReference type="SUPFAM" id="SSF53474">
    <property type="entry name" value="alpha/beta-Hydrolases"/>
    <property type="match status" value="1"/>
</dbReference>
<proteinExistence type="predicted"/>
<dbReference type="Gene3D" id="3.40.50.1820">
    <property type="entry name" value="alpha/beta hydrolase"/>
    <property type="match status" value="1"/>
</dbReference>
<dbReference type="EMBL" id="BMXV01000001">
    <property type="protein sequence ID" value="GGY58185.1"/>
    <property type="molecule type" value="Genomic_DNA"/>
</dbReference>
<name>A0ABQ3ALJ9_9GAMM</name>
<dbReference type="InterPro" id="IPR029058">
    <property type="entry name" value="AB_hydrolase_fold"/>
</dbReference>
<evidence type="ECO:0000313" key="3">
    <source>
        <dbReference type="Proteomes" id="UP000601597"/>
    </source>
</evidence>
<keyword evidence="3" id="KW-1185">Reference proteome</keyword>
<accession>A0ABQ3ALJ9</accession>
<dbReference type="Proteomes" id="UP000601597">
    <property type="component" value="Unassembled WGS sequence"/>
</dbReference>
<evidence type="ECO:0000313" key="2">
    <source>
        <dbReference type="EMBL" id="GGY58185.1"/>
    </source>
</evidence>
<evidence type="ECO:0000259" key="1">
    <source>
        <dbReference type="Pfam" id="PF12697"/>
    </source>
</evidence>
<protein>
    <recommendedName>
        <fullName evidence="1">AB hydrolase-1 domain-containing protein</fullName>
    </recommendedName>
</protein>
<sequence length="183" mass="20188">MQDYAAHIPGPVGLLGLSMGGMVALDWAQADPARVANLVLINTSSGLSPPWRRMRPAAFGEALGMALRRNVEERERGILQLTSNRPVGQALETNWLVVQRQRPVTRRTALAQMRAAATYRPHAAAPAVNGLLLASAGDRIVHWHCSRALGQRWHWPLRIHPDAGHDLPLDAPDWVLEQFRTVA</sequence>
<dbReference type="Pfam" id="PF12697">
    <property type="entry name" value="Abhydrolase_6"/>
    <property type="match status" value="1"/>
</dbReference>
<feature type="domain" description="AB hydrolase-1" evidence="1">
    <location>
        <begin position="4"/>
        <end position="177"/>
    </location>
</feature>
<comment type="caution">
    <text evidence="2">The sequence shown here is derived from an EMBL/GenBank/DDBJ whole genome shotgun (WGS) entry which is preliminary data.</text>
</comment>